<keyword evidence="2" id="KW-1185">Reference proteome</keyword>
<dbReference type="GO" id="GO:0008233">
    <property type="term" value="F:peptidase activity"/>
    <property type="evidence" value="ECO:0007669"/>
    <property type="project" value="UniProtKB-KW"/>
</dbReference>
<sequence length="185" mass="21195">MRLRSDHCGRRRLRFRSSACPEYPITISVSVPMKLLYFLSFDDTCTPKYPWEEKRSFPLVSPSPLFSCKGITLTHRDFDCLKPGKWLNDVVIDSFLRVISDPGNLKEPEACMNILSSVSIENISMGADFVLKAVGSSDKFFNDIWLVPSRVYRILRPMLADSHMHCFGTAIDWSQWSITLRSPPK</sequence>
<organism evidence="1 2">
    <name type="scientific">Frankliniella fusca</name>
    <dbReference type="NCBI Taxonomy" id="407009"/>
    <lineage>
        <taxon>Eukaryota</taxon>
        <taxon>Metazoa</taxon>
        <taxon>Ecdysozoa</taxon>
        <taxon>Arthropoda</taxon>
        <taxon>Hexapoda</taxon>
        <taxon>Insecta</taxon>
        <taxon>Pterygota</taxon>
        <taxon>Neoptera</taxon>
        <taxon>Paraneoptera</taxon>
        <taxon>Thysanoptera</taxon>
        <taxon>Terebrantia</taxon>
        <taxon>Thripoidea</taxon>
        <taxon>Thripidae</taxon>
        <taxon>Frankliniella</taxon>
    </lineage>
</organism>
<dbReference type="AlphaFoldDB" id="A0AAE1HRM7"/>
<dbReference type="EMBL" id="JAHWGI010001243">
    <property type="protein sequence ID" value="KAK3926245.1"/>
    <property type="molecule type" value="Genomic_DNA"/>
</dbReference>
<dbReference type="SUPFAM" id="SSF54001">
    <property type="entry name" value="Cysteine proteinases"/>
    <property type="match status" value="1"/>
</dbReference>
<evidence type="ECO:0000313" key="1">
    <source>
        <dbReference type="EMBL" id="KAK3926245.1"/>
    </source>
</evidence>
<dbReference type="InterPro" id="IPR038765">
    <property type="entry name" value="Papain-like_cys_pep_sf"/>
</dbReference>
<reference evidence="1" key="1">
    <citation type="submission" date="2021-07" db="EMBL/GenBank/DDBJ databases">
        <authorList>
            <person name="Catto M.A."/>
            <person name="Jacobson A."/>
            <person name="Kennedy G."/>
            <person name="Labadie P."/>
            <person name="Hunt B.G."/>
            <person name="Srinivasan R."/>
        </authorList>
    </citation>
    <scope>NUCLEOTIDE SEQUENCE</scope>
    <source>
        <strain evidence="1">PL_HMW_Pooled</strain>
        <tissue evidence="1">Head</tissue>
    </source>
</reference>
<proteinExistence type="predicted"/>
<dbReference type="Gene3D" id="3.40.395.10">
    <property type="entry name" value="Adenoviral Proteinase, Chain A"/>
    <property type="match status" value="1"/>
</dbReference>
<comment type="caution">
    <text evidence="1">The sequence shown here is derived from an EMBL/GenBank/DDBJ whole genome shotgun (WGS) entry which is preliminary data.</text>
</comment>
<reference evidence="1" key="2">
    <citation type="journal article" date="2023" name="BMC Genomics">
        <title>Pest status, molecular evolution, and epigenetic factors derived from the genome assembly of Frankliniella fusca, a thysanopteran phytovirus vector.</title>
        <authorList>
            <person name="Catto M.A."/>
            <person name="Labadie P.E."/>
            <person name="Jacobson A.L."/>
            <person name="Kennedy G.G."/>
            <person name="Srinivasan R."/>
            <person name="Hunt B.G."/>
        </authorList>
    </citation>
    <scope>NUCLEOTIDE SEQUENCE</scope>
    <source>
        <strain evidence="1">PL_HMW_Pooled</strain>
    </source>
</reference>
<evidence type="ECO:0000313" key="2">
    <source>
        <dbReference type="Proteomes" id="UP001219518"/>
    </source>
</evidence>
<name>A0AAE1HRM7_9NEOP</name>
<accession>A0AAE1HRM7</accession>
<protein>
    <submittedName>
        <fullName evidence="1">Sentrin-specific protease 7</fullName>
    </submittedName>
</protein>
<dbReference type="Proteomes" id="UP001219518">
    <property type="component" value="Unassembled WGS sequence"/>
</dbReference>
<gene>
    <name evidence="1" type="ORF">KUF71_014494</name>
</gene>
<keyword evidence="1" id="KW-0645">Protease</keyword>
<dbReference type="GO" id="GO:0006508">
    <property type="term" value="P:proteolysis"/>
    <property type="evidence" value="ECO:0007669"/>
    <property type="project" value="UniProtKB-KW"/>
</dbReference>
<keyword evidence="1" id="KW-0378">Hydrolase</keyword>